<dbReference type="PANTHER" id="PTHR43162:SF1">
    <property type="entry name" value="PRESTALK A DIFFERENTIATION PROTEIN A"/>
    <property type="match status" value="1"/>
</dbReference>
<dbReference type="GeneID" id="41971535"/>
<sequence length="306" mass="34158">MRVVVFGASGVQGSAQVSALIRAGHHPVAVSRYPKPLTTDGQSIETASAEFSDVPALEKALCGAEVIFLNLPSTSFQKAEPVIAAAKAIGEAAMRTPSVRFCVFNTSMPVPEETKHIEAQDHRREMRRLLRDTGLQVISIQPVCYLDNFFEGWALPPIVEQNVLRYCHKPSLEASWICHDDLAQLMVAALNRPDLAGRNIPVGGPETVRLEQVTEKLARAWDRPLKCDNETVDDFCDRMGEAMRKRASLDVDRVIDQMRRAYTWYNDSPEDPFKIDMAPVLKELPVQLTTIEEWGRSVKHKLPVAV</sequence>
<accession>A0A507B8T1</accession>
<dbReference type="RefSeq" id="XP_030997804.1">
    <property type="nucleotide sequence ID" value="XM_031138461.1"/>
</dbReference>
<evidence type="ECO:0000313" key="3">
    <source>
        <dbReference type="Proteomes" id="UP000319257"/>
    </source>
</evidence>
<protein>
    <recommendedName>
        <fullName evidence="1">NmrA-like domain-containing protein</fullName>
    </recommendedName>
</protein>
<gene>
    <name evidence="2" type="ORF">E0L32_004088</name>
</gene>
<dbReference type="Proteomes" id="UP000319257">
    <property type="component" value="Unassembled WGS sequence"/>
</dbReference>
<proteinExistence type="predicted"/>
<dbReference type="AlphaFoldDB" id="A0A507B8T1"/>
<dbReference type="SUPFAM" id="SSF51735">
    <property type="entry name" value="NAD(P)-binding Rossmann-fold domains"/>
    <property type="match status" value="1"/>
</dbReference>
<dbReference type="InParanoid" id="A0A507B8T1"/>
<reference evidence="2 3" key="1">
    <citation type="submission" date="2019-06" db="EMBL/GenBank/DDBJ databases">
        <title>Draft genome sequence of the filamentous fungus Phialemoniopsis curvata isolated from diesel fuel.</title>
        <authorList>
            <person name="Varaljay V.A."/>
            <person name="Lyon W.J."/>
            <person name="Crouch A.L."/>
            <person name="Drake C.E."/>
            <person name="Hollomon J.M."/>
            <person name="Nadeau L.J."/>
            <person name="Nunn H.S."/>
            <person name="Stevenson B.S."/>
            <person name="Bojanowski C.L."/>
            <person name="Crookes-Goodson W.J."/>
        </authorList>
    </citation>
    <scope>NUCLEOTIDE SEQUENCE [LARGE SCALE GENOMIC DNA]</scope>
    <source>
        <strain evidence="2 3">D216</strain>
    </source>
</reference>
<dbReference type="Gene3D" id="3.40.50.720">
    <property type="entry name" value="NAD(P)-binding Rossmann-like Domain"/>
    <property type="match status" value="1"/>
</dbReference>
<keyword evidence="3" id="KW-1185">Reference proteome</keyword>
<dbReference type="InterPro" id="IPR051604">
    <property type="entry name" value="Ergot_Alk_Oxidoreductase"/>
</dbReference>
<dbReference type="OrthoDB" id="419598at2759"/>
<evidence type="ECO:0000259" key="1">
    <source>
        <dbReference type="Pfam" id="PF05368"/>
    </source>
</evidence>
<dbReference type="PANTHER" id="PTHR43162">
    <property type="match status" value="1"/>
</dbReference>
<comment type="caution">
    <text evidence="2">The sequence shown here is derived from an EMBL/GenBank/DDBJ whole genome shotgun (WGS) entry which is preliminary data.</text>
</comment>
<dbReference type="STRING" id="1093900.A0A507B8T1"/>
<dbReference type="Pfam" id="PF05368">
    <property type="entry name" value="NmrA"/>
    <property type="match status" value="1"/>
</dbReference>
<dbReference type="EMBL" id="SKBQ01000019">
    <property type="protein sequence ID" value="TPX16093.1"/>
    <property type="molecule type" value="Genomic_DNA"/>
</dbReference>
<feature type="domain" description="NmrA-like" evidence="1">
    <location>
        <begin position="2"/>
        <end position="294"/>
    </location>
</feature>
<dbReference type="InterPro" id="IPR036291">
    <property type="entry name" value="NAD(P)-bd_dom_sf"/>
</dbReference>
<organism evidence="2 3">
    <name type="scientific">Thyridium curvatum</name>
    <dbReference type="NCBI Taxonomy" id="1093900"/>
    <lineage>
        <taxon>Eukaryota</taxon>
        <taxon>Fungi</taxon>
        <taxon>Dikarya</taxon>
        <taxon>Ascomycota</taxon>
        <taxon>Pezizomycotina</taxon>
        <taxon>Sordariomycetes</taxon>
        <taxon>Sordariomycetidae</taxon>
        <taxon>Thyridiales</taxon>
        <taxon>Thyridiaceae</taxon>
        <taxon>Thyridium</taxon>
    </lineage>
</organism>
<evidence type="ECO:0000313" key="2">
    <source>
        <dbReference type="EMBL" id="TPX16093.1"/>
    </source>
</evidence>
<dbReference type="InterPro" id="IPR008030">
    <property type="entry name" value="NmrA-like"/>
</dbReference>
<name>A0A507B8T1_9PEZI</name>